<feature type="domain" description="CzcB-like barrel-sandwich hybrid" evidence="6">
    <location>
        <begin position="75"/>
        <end position="349"/>
    </location>
</feature>
<evidence type="ECO:0000256" key="4">
    <source>
        <dbReference type="SAM" id="Phobius"/>
    </source>
</evidence>
<evidence type="ECO:0000313" key="7">
    <source>
        <dbReference type="EMBL" id="KKP66443.1"/>
    </source>
</evidence>
<name>A0A0G0BAG4_9BACT</name>
<comment type="caution">
    <text evidence="7">The sequence shown here is derived from an EMBL/GenBank/DDBJ whole genome shotgun (WGS) entry which is preliminary data.</text>
</comment>
<feature type="domain" description="CusB-like beta-barrel" evidence="5">
    <location>
        <begin position="354"/>
        <end position="430"/>
    </location>
</feature>
<dbReference type="InterPro" id="IPR058647">
    <property type="entry name" value="BSH_CzcB-like"/>
</dbReference>
<protein>
    <submittedName>
        <fullName evidence="7">Secretion protein HlyD</fullName>
    </submittedName>
</protein>
<dbReference type="Proteomes" id="UP000034952">
    <property type="component" value="Unassembled WGS sequence"/>
</dbReference>
<sequence length="500" mass="53495">MKEKGKLFFQKNIKRKRTWAVIGLVVILGLYFILRTPSSVINTVTDVAKISDLKQTVLATGQVVSNTDLNLSFNATGNVKSIKVKVGDKVKAGQVLATLEQGAELASLTSARGALAAATARLKRIVEGATSEEIALSQITLDQTKLTQDTLVQNAYQNLLNSTPEAVPENGTSDYTAPTISGTYNLGKEGKIYLSLYYSSGGVSFNATGLTEGSGIANTVIPQPIGNSGLYIKFASDSIIDTKDWVIEIPNKKASNYLTNYNAYQATVSQAKSAIDQRTAELAIKKASARSSDIDLANADILSAEGQLQAALARYNNTVITAPVDGTITSIDIKIGEQATMQKEAIVLQDVSNIYLETNINEANIASLSLGMPVEITYDSFGTDKIFKGSITKIDPSSTLVSGVVNYKVTASAEQIEDLRPGMTANMTIKVKEKSDVIAIPSRSIVTNDKGERTIRVITNTRKKKWKSVGVTTGIEGDGGMIEVLSGLSTGDEFVILIKK</sequence>
<dbReference type="InterPro" id="IPR006143">
    <property type="entry name" value="RND_pump_MFP"/>
</dbReference>
<dbReference type="GO" id="GO:0016020">
    <property type="term" value="C:membrane"/>
    <property type="evidence" value="ECO:0007669"/>
    <property type="project" value="InterPro"/>
</dbReference>
<keyword evidence="4" id="KW-0812">Transmembrane</keyword>
<evidence type="ECO:0000313" key="8">
    <source>
        <dbReference type="Proteomes" id="UP000034952"/>
    </source>
</evidence>
<proteinExistence type="inferred from homology"/>
<dbReference type="SUPFAM" id="SSF111369">
    <property type="entry name" value="HlyD-like secretion proteins"/>
    <property type="match status" value="2"/>
</dbReference>
<evidence type="ECO:0000256" key="2">
    <source>
        <dbReference type="ARBA" id="ARBA00009477"/>
    </source>
</evidence>
<keyword evidence="4" id="KW-1133">Transmembrane helix</keyword>
<dbReference type="AlphaFoldDB" id="A0A0G0BAG4"/>
<dbReference type="PANTHER" id="PTHR32347">
    <property type="entry name" value="EFFLUX SYSTEM COMPONENT YKNX-RELATED"/>
    <property type="match status" value="1"/>
</dbReference>
<dbReference type="NCBIfam" id="TIGR01730">
    <property type="entry name" value="RND_mfp"/>
    <property type="match status" value="1"/>
</dbReference>
<keyword evidence="4" id="KW-0472">Membrane</keyword>
<dbReference type="PANTHER" id="PTHR32347:SF23">
    <property type="entry name" value="BLL5650 PROTEIN"/>
    <property type="match status" value="1"/>
</dbReference>
<dbReference type="Gene3D" id="2.40.50.100">
    <property type="match status" value="1"/>
</dbReference>
<dbReference type="Gene3D" id="2.40.30.170">
    <property type="match status" value="1"/>
</dbReference>
<gene>
    <name evidence="7" type="ORF">UR64_C0007G0012</name>
</gene>
<feature type="transmembrane region" description="Helical" evidence="4">
    <location>
        <begin position="18"/>
        <end position="34"/>
    </location>
</feature>
<dbReference type="GO" id="GO:0030313">
    <property type="term" value="C:cell envelope"/>
    <property type="evidence" value="ECO:0007669"/>
    <property type="project" value="UniProtKB-SubCell"/>
</dbReference>
<comment type="similarity">
    <text evidence="2">Belongs to the membrane fusion protein (MFP) (TC 8.A.1) family.</text>
</comment>
<reference evidence="7 8" key="1">
    <citation type="journal article" date="2015" name="Nature">
        <title>rRNA introns, odd ribosomes, and small enigmatic genomes across a large radiation of phyla.</title>
        <authorList>
            <person name="Brown C.T."/>
            <person name="Hug L.A."/>
            <person name="Thomas B.C."/>
            <person name="Sharon I."/>
            <person name="Castelle C.J."/>
            <person name="Singh A."/>
            <person name="Wilkins M.J."/>
            <person name="Williams K.H."/>
            <person name="Banfield J.F."/>
        </authorList>
    </citation>
    <scope>NUCLEOTIDE SEQUENCE [LARGE SCALE GENOMIC DNA]</scope>
</reference>
<dbReference type="Pfam" id="PF25954">
    <property type="entry name" value="Beta-barrel_RND_2"/>
    <property type="match status" value="1"/>
</dbReference>
<evidence type="ECO:0000256" key="3">
    <source>
        <dbReference type="ARBA" id="ARBA00023054"/>
    </source>
</evidence>
<evidence type="ECO:0000259" key="6">
    <source>
        <dbReference type="Pfam" id="PF25973"/>
    </source>
</evidence>
<keyword evidence="3" id="KW-0175">Coiled coil</keyword>
<dbReference type="Gene3D" id="2.40.420.20">
    <property type="match status" value="1"/>
</dbReference>
<comment type="subcellular location">
    <subcellularLocation>
        <location evidence="1">Cell envelope</location>
    </subcellularLocation>
</comment>
<dbReference type="GO" id="GO:0022857">
    <property type="term" value="F:transmembrane transporter activity"/>
    <property type="evidence" value="ECO:0007669"/>
    <property type="project" value="InterPro"/>
</dbReference>
<organism evidence="7 8">
    <name type="scientific">Candidatus Nomurabacteria bacterium GW2011_GWE1_35_16</name>
    <dbReference type="NCBI Taxonomy" id="1618761"/>
    <lineage>
        <taxon>Bacteria</taxon>
        <taxon>Candidatus Nomuraibacteriota</taxon>
    </lineage>
</organism>
<accession>A0A0G0BAG4</accession>
<dbReference type="EMBL" id="LBPY01000007">
    <property type="protein sequence ID" value="KKP66443.1"/>
    <property type="molecule type" value="Genomic_DNA"/>
</dbReference>
<dbReference type="PRINTS" id="PR01490">
    <property type="entry name" value="RTXTOXIND"/>
</dbReference>
<dbReference type="InterPro" id="IPR050465">
    <property type="entry name" value="UPF0194_transport"/>
</dbReference>
<evidence type="ECO:0000259" key="5">
    <source>
        <dbReference type="Pfam" id="PF25954"/>
    </source>
</evidence>
<dbReference type="Pfam" id="PF25973">
    <property type="entry name" value="BSH_CzcB"/>
    <property type="match status" value="1"/>
</dbReference>
<evidence type="ECO:0000256" key="1">
    <source>
        <dbReference type="ARBA" id="ARBA00004196"/>
    </source>
</evidence>
<dbReference type="InterPro" id="IPR058792">
    <property type="entry name" value="Beta-barrel_RND_2"/>
</dbReference>